<feature type="DNA-binding region" description="H-T-H motif" evidence="2">
    <location>
        <begin position="57"/>
        <end position="76"/>
    </location>
</feature>
<dbReference type="PROSITE" id="PS50977">
    <property type="entry name" value="HTH_TETR_2"/>
    <property type="match status" value="1"/>
</dbReference>
<dbReference type="SUPFAM" id="SSF46689">
    <property type="entry name" value="Homeodomain-like"/>
    <property type="match status" value="1"/>
</dbReference>
<dbReference type="InterPro" id="IPR001647">
    <property type="entry name" value="HTH_TetR"/>
</dbReference>
<evidence type="ECO:0000256" key="1">
    <source>
        <dbReference type="ARBA" id="ARBA00023125"/>
    </source>
</evidence>
<evidence type="ECO:0000313" key="5">
    <source>
        <dbReference type="EMBL" id="VEG48835.1"/>
    </source>
</evidence>
<evidence type="ECO:0000256" key="2">
    <source>
        <dbReference type="PROSITE-ProRule" id="PRU00335"/>
    </source>
</evidence>
<protein>
    <submittedName>
        <fullName evidence="5">Transcriptional regulator</fullName>
    </submittedName>
</protein>
<dbReference type="PRINTS" id="PR00455">
    <property type="entry name" value="HTHTETR"/>
</dbReference>
<dbReference type="InterPro" id="IPR009057">
    <property type="entry name" value="Homeodomain-like_sf"/>
</dbReference>
<evidence type="ECO:0000313" key="6">
    <source>
        <dbReference type="Proteomes" id="UP000282551"/>
    </source>
</evidence>
<name>A0A3S5EII1_MYCCI</name>
<feature type="region of interest" description="Disordered" evidence="3">
    <location>
        <begin position="1"/>
        <end position="30"/>
    </location>
</feature>
<dbReference type="Proteomes" id="UP000282551">
    <property type="component" value="Chromosome"/>
</dbReference>
<keyword evidence="1 2" id="KW-0238">DNA-binding</keyword>
<dbReference type="PANTHER" id="PTHR30055:SF160">
    <property type="entry name" value="TRANSCRIPTIONAL REGULATORY PROTEIN (PROBABLY ASNC-FAMILY)-RELATED"/>
    <property type="match status" value="1"/>
</dbReference>
<evidence type="ECO:0000256" key="3">
    <source>
        <dbReference type="SAM" id="MobiDB-lite"/>
    </source>
</evidence>
<dbReference type="Gene3D" id="1.10.357.10">
    <property type="entry name" value="Tetracycline Repressor, domain 2"/>
    <property type="match status" value="1"/>
</dbReference>
<dbReference type="GO" id="GO:0000976">
    <property type="term" value="F:transcription cis-regulatory region binding"/>
    <property type="evidence" value="ECO:0007669"/>
    <property type="project" value="TreeGrafter"/>
</dbReference>
<dbReference type="SUPFAM" id="SSF48498">
    <property type="entry name" value="Tetracyclin repressor-like, C-terminal domain"/>
    <property type="match status" value="1"/>
</dbReference>
<keyword evidence="6" id="KW-1185">Reference proteome</keyword>
<dbReference type="InterPro" id="IPR050109">
    <property type="entry name" value="HTH-type_TetR-like_transc_reg"/>
</dbReference>
<dbReference type="InterPro" id="IPR036271">
    <property type="entry name" value="Tet_transcr_reg_TetR-rel_C_sf"/>
</dbReference>
<dbReference type="Pfam" id="PF00440">
    <property type="entry name" value="TetR_N"/>
    <property type="match status" value="1"/>
</dbReference>
<dbReference type="PANTHER" id="PTHR30055">
    <property type="entry name" value="HTH-TYPE TRANSCRIPTIONAL REGULATOR RUTR"/>
    <property type="match status" value="1"/>
</dbReference>
<sequence length="252" mass="28342">MLGVRVPRPKPKPGGETTAGPKVDARSERWREHRKQVRAQIVDAAFRAIDQRGPEVSVREIAEEAGTAKPKIYRHFTDKADLFQAIGERLRDMLWAEIFPVINLTTDSASEVIKRSIEQYVYLVDEHPNVVRFVLQGRFPEQAEATMRAVNEGREITLAMAELFNNELREMELDRQAMELAAFATFGTAASSTDWWLGPSPDSPRRMPRDRFIEHLATIMMGAIIGTTALLGVKIDPDLPIHQAVPRDEASG</sequence>
<dbReference type="EMBL" id="LR134355">
    <property type="protein sequence ID" value="VEG48835.1"/>
    <property type="molecule type" value="Genomic_DNA"/>
</dbReference>
<proteinExistence type="predicted"/>
<reference evidence="5 6" key="1">
    <citation type="submission" date="2018-12" db="EMBL/GenBank/DDBJ databases">
        <authorList>
            <consortium name="Pathogen Informatics"/>
        </authorList>
    </citation>
    <scope>NUCLEOTIDE SEQUENCE [LARGE SCALE GENOMIC DNA]</scope>
    <source>
        <strain evidence="5 6">NCTC10485</strain>
    </source>
</reference>
<feature type="domain" description="HTH tetR-type" evidence="4">
    <location>
        <begin position="35"/>
        <end position="94"/>
    </location>
</feature>
<accession>A0A3S5EII1</accession>
<organism evidence="5 6">
    <name type="scientific">Mycolicibacterium chitae</name>
    <name type="common">Mycobacterium chitae</name>
    <dbReference type="NCBI Taxonomy" id="1792"/>
    <lineage>
        <taxon>Bacteria</taxon>
        <taxon>Bacillati</taxon>
        <taxon>Actinomycetota</taxon>
        <taxon>Actinomycetes</taxon>
        <taxon>Mycobacteriales</taxon>
        <taxon>Mycobacteriaceae</taxon>
        <taxon>Mycolicibacterium</taxon>
    </lineage>
</organism>
<gene>
    <name evidence="5" type="primary">ttgR_4</name>
    <name evidence="5" type="ORF">NCTC10485_03137</name>
</gene>
<dbReference type="GO" id="GO:0003700">
    <property type="term" value="F:DNA-binding transcription factor activity"/>
    <property type="evidence" value="ECO:0007669"/>
    <property type="project" value="TreeGrafter"/>
</dbReference>
<evidence type="ECO:0000259" key="4">
    <source>
        <dbReference type="PROSITE" id="PS50977"/>
    </source>
</evidence>
<dbReference type="AlphaFoldDB" id="A0A3S5EII1"/>